<keyword evidence="2" id="KW-0238">DNA-binding</keyword>
<dbReference type="InterPro" id="IPR009057">
    <property type="entry name" value="Homeodomain-like_sf"/>
</dbReference>
<dbReference type="InterPro" id="IPR018060">
    <property type="entry name" value="HTH_AraC"/>
</dbReference>
<feature type="domain" description="HTH araC/xylS-type" evidence="4">
    <location>
        <begin position="597"/>
        <end position="696"/>
    </location>
</feature>
<evidence type="ECO:0000313" key="6">
    <source>
        <dbReference type="Proteomes" id="UP000593601"/>
    </source>
</evidence>
<dbReference type="GO" id="GO:0003700">
    <property type="term" value="F:DNA-binding transcription factor activity"/>
    <property type="evidence" value="ECO:0007669"/>
    <property type="project" value="InterPro"/>
</dbReference>
<name>A0A7M2RI14_9FIRM</name>
<dbReference type="Proteomes" id="UP000593601">
    <property type="component" value="Chromosome"/>
</dbReference>
<keyword evidence="3" id="KW-0804">Transcription</keyword>
<reference evidence="5 6" key="1">
    <citation type="submission" date="2020-10" db="EMBL/GenBank/DDBJ databases">
        <title>Blautia liquoris sp.nov., isolated from the mud in a fermentation cellar used for the production of Chinese strong-flavoured liquor.</title>
        <authorList>
            <person name="Lu L."/>
        </authorList>
    </citation>
    <scope>NUCLEOTIDE SEQUENCE [LARGE SCALE GENOMIC DNA]</scope>
    <source>
        <strain evidence="5 6">LZLJ-3</strain>
    </source>
</reference>
<dbReference type="GO" id="GO:0043565">
    <property type="term" value="F:sequence-specific DNA binding"/>
    <property type="evidence" value="ECO:0007669"/>
    <property type="project" value="InterPro"/>
</dbReference>
<evidence type="ECO:0000256" key="3">
    <source>
        <dbReference type="ARBA" id="ARBA00023163"/>
    </source>
</evidence>
<gene>
    <name evidence="5" type="ORF">INP51_03105</name>
</gene>
<dbReference type="PRINTS" id="PR00032">
    <property type="entry name" value="HTHARAC"/>
</dbReference>
<protein>
    <submittedName>
        <fullName evidence="5">Helix-turn-helix transcriptional regulator</fullName>
    </submittedName>
</protein>
<evidence type="ECO:0000259" key="4">
    <source>
        <dbReference type="PROSITE" id="PS01124"/>
    </source>
</evidence>
<dbReference type="PANTHER" id="PTHR43280:SF2">
    <property type="entry name" value="HTH-TYPE TRANSCRIPTIONAL REGULATOR EXSA"/>
    <property type="match status" value="1"/>
</dbReference>
<accession>A0A7M2RI14</accession>
<dbReference type="PROSITE" id="PS00041">
    <property type="entry name" value="HTH_ARAC_FAMILY_1"/>
    <property type="match status" value="1"/>
</dbReference>
<dbReference type="Gene3D" id="1.10.10.60">
    <property type="entry name" value="Homeodomain-like"/>
    <property type="match status" value="2"/>
</dbReference>
<dbReference type="SUPFAM" id="SSF46689">
    <property type="entry name" value="Homeodomain-like"/>
    <property type="match status" value="1"/>
</dbReference>
<dbReference type="PROSITE" id="PS01124">
    <property type="entry name" value="HTH_ARAC_FAMILY_2"/>
    <property type="match status" value="1"/>
</dbReference>
<dbReference type="PANTHER" id="PTHR43280">
    <property type="entry name" value="ARAC-FAMILY TRANSCRIPTIONAL REGULATOR"/>
    <property type="match status" value="1"/>
</dbReference>
<keyword evidence="6" id="KW-1185">Reference proteome</keyword>
<dbReference type="InterPro" id="IPR018062">
    <property type="entry name" value="HTH_AraC-typ_CS"/>
</dbReference>
<dbReference type="RefSeq" id="WP_193736285.1">
    <property type="nucleotide sequence ID" value="NZ_CP063304.1"/>
</dbReference>
<evidence type="ECO:0000256" key="2">
    <source>
        <dbReference type="ARBA" id="ARBA00023125"/>
    </source>
</evidence>
<sequence>MGSYLYWFYYNTVYTNFKKSNLDYLSAVSDEHENNMSVLNNIMTQLSLMGGNVEFSLHDQPQKSIELKKVMNQYLSVSQFFDRCFFFYHGDSYLYNQSTSINVSNFVTEGIRLEKFNSEQLKEFLYENEKMSVLSEQKIEGYLVQKSGRIMESTVIYSIPMEPKKESTILFLVGGKYYDKLLGSESNDKRRTFIFYQDVPIVARGNVPLSPDPPGKSDEEQYVMKKDGEKYLVTWMQGESGLLYCTVQSEKIFQNNFFSEQWGVLLILAICSIPTAFAFLKLSKSLSEKVRSINILLGTEEYYNMENMENGVRVLVENHKESNEEHMLLRRTRFISEFVRGQFADRDQVICVAKEASLNIDKAYYVITLMGDYGDNAENVGQEMMLHAISEKRVEEGYGIHLINSNQSLYVLFSDSIKRLEELLKELFIVGKNCCEEFVMSVSDFHSDFCEAPTAYLEADSAYSTRLLVDNGRILYFTDIEIRKGSITVTDPYLHRLRSAIRDRNETEVKKIIQEICDTLRSSGQSLLTFRILCNNIIYMLFAEGKDSKISFEDTYSVFSLAQCLTLNDFHDILWEVCSKLMEAYPGKAESGEKFVGEAIENMKQNYQNTEFNMATLAEQLGVSSVTLAIKFKNAMEISPSDYLTILRMEQAKVLLKETDLKVKEISVKVGYMDVHVFIRKFKKYTGTTPGQYRVQAI</sequence>
<organism evidence="5 6">
    <name type="scientific">Blautia liquoris</name>
    <dbReference type="NCBI Taxonomy" id="2779518"/>
    <lineage>
        <taxon>Bacteria</taxon>
        <taxon>Bacillati</taxon>
        <taxon>Bacillota</taxon>
        <taxon>Clostridia</taxon>
        <taxon>Lachnospirales</taxon>
        <taxon>Lachnospiraceae</taxon>
        <taxon>Blautia</taxon>
    </lineage>
</organism>
<keyword evidence="1" id="KW-0805">Transcription regulation</keyword>
<proteinExistence type="predicted"/>
<dbReference type="AlphaFoldDB" id="A0A7M2RI14"/>
<dbReference type="Pfam" id="PF12833">
    <property type="entry name" value="HTH_18"/>
    <property type="match status" value="1"/>
</dbReference>
<dbReference type="InterPro" id="IPR020449">
    <property type="entry name" value="Tscrpt_reg_AraC-type_HTH"/>
</dbReference>
<evidence type="ECO:0000313" key="5">
    <source>
        <dbReference type="EMBL" id="QOV19965.1"/>
    </source>
</evidence>
<dbReference type="SMART" id="SM00342">
    <property type="entry name" value="HTH_ARAC"/>
    <property type="match status" value="1"/>
</dbReference>
<evidence type="ECO:0000256" key="1">
    <source>
        <dbReference type="ARBA" id="ARBA00023015"/>
    </source>
</evidence>
<dbReference type="KEGG" id="bliq:INP51_03105"/>
<dbReference type="EMBL" id="CP063304">
    <property type="protein sequence ID" value="QOV19965.1"/>
    <property type="molecule type" value="Genomic_DNA"/>
</dbReference>